<keyword evidence="3" id="KW-1185">Reference proteome</keyword>
<protein>
    <submittedName>
        <fullName evidence="2">Uncharacterized protein</fullName>
    </submittedName>
</protein>
<feature type="compositionally biased region" description="Acidic residues" evidence="1">
    <location>
        <begin position="27"/>
        <end position="36"/>
    </location>
</feature>
<gene>
    <name evidence="2" type="ORF">NHX12_033625</name>
</gene>
<evidence type="ECO:0000313" key="2">
    <source>
        <dbReference type="EMBL" id="KAJ3599669.1"/>
    </source>
</evidence>
<dbReference type="AlphaFoldDB" id="A0A9Q0E421"/>
<feature type="region of interest" description="Disordered" evidence="1">
    <location>
        <begin position="1"/>
        <end position="104"/>
    </location>
</feature>
<sequence length="129" mass="13166">MEIAAGDCGQEGESGGEKEASATPDHTEDEEEEEGEVSGSSGEPQADPEENPSAQLIPSGMADSANQTVASTLGAGETPSPLGGATSGPEGTGTGTMDSVQQIRDMMVEVIDVEELAQRFPDGVPQEEE</sequence>
<reference evidence="2" key="1">
    <citation type="submission" date="2022-07" db="EMBL/GenBank/DDBJ databases">
        <title>Chromosome-level genome of Muraenolepis orangiensis.</title>
        <authorList>
            <person name="Kim J."/>
        </authorList>
    </citation>
    <scope>NUCLEOTIDE SEQUENCE</scope>
    <source>
        <strain evidence="2">KU_S4_2022</strain>
        <tissue evidence="2">Muscle</tissue>
    </source>
</reference>
<proteinExistence type="predicted"/>
<dbReference type="Proteomes" id="UP001148018">
    <property type="component" value="Unassembled WGS sequence"/>
</dbReference>
<evidence type="ECO:0000313" key="3">
    <source>
        <dbReference type="Proteomes" id="UP001148018"/>
    </source>
</evidence>
<evidence type="ECO:0000256" key="1">
    <source>
        <dbReference type="SAM" id="MobiDB-lite"/>
    </source>
</evidence>
<dbReference type="EMBL" id="JANIIK010000048">
    <property type="protein sequence ID" value="KAJ3599669.1"/>
    <property type="molecule type" value="Genomic_DNA"/>
</dbReference>
<name>A0A9Q0E421_9TELE</name>
<accession>A0A9Q0E421</accession>
<organism evidence="2 3">
    <name type="scientific">Muraenolepis orangiensis</name>
    <name type="common">Patagonian moray cod</name>
    <dbReference type="NCBI Taxonomy" id="630683"/>
    <lineage>
        <taxon>Eukaryota</taxon>
        <taxon>Metazoa</taxon>
        <taxon>Chordata</taxon>
        <taxon>Craniata</taxon>
        <taxon>Vertebrata</taxon>
        <taxon>Euteleostomi</taxon>
        <taxon>Actinopterygii</taxon>
        <taxon>Neopterygii</taxon>
        <taxon>Teleostei</taxon>
        <taxon>Neoteleostei</taxon>
        <taxon>Acanthomorphata</taxon>
        <taxon>Zeiogadaria</taxon>
        <taxon>Gadariae</taxon>
        <taxon>Gadiformes</taxon>
        <taxon>Muraenolepidoidei</taxon>
        <taxon>Muraenolepididae</taxon>
        <taxon>Muraenolepis</taxon>
    </lineage>
</organism>
<comment type="caution">
    <text evidence="2">The sequence shown here is derived from an EMBL/GenBank/DDBJ whole genome shotgun (WGS) entry which is preliminary data.</text>
</comment>